<dbReference type="Proteomes" id="UP000002051">
    <property type="component" value="Chromosome 2"/>
</dbReference>
<dbReference type="HOGENOM" id="CLU_2030141_0_0_1"/>
<accession>A0A072VA54</accession>
<reference evidence="3" key="3">
    <citation type="submission" date="2015-04" db="UniProtKB">
        <authorList>
            <consortium name="EnsemblPlants"/>
        </authorList>
    </citation>
    <scope>IDENTIFICATION</scope>
    <source>
        <strain evidence="3">cv. Jemalong A17</strain>
    </source>
</reference>
<proteinExistence type="predicted"/>
<evidence type="ECO:0000313" key="2">
    <source>
        <dbReference type="EMBL" id="KEH38889.1"/>
    </source>
</evidence>
<evidence type="ECO:0000313" key="3">
    <source>
        <dbReference type="EnsemblPlants" id="KEH38889"/>
    </source>
</evidence>
<sequence length="122" mass="13637">MHCMKLSSTEVEEAQEIERDRTETLQDNPSGITFGSTAVNSLKAAGPIEKVLEELEAPRMLEGQSITNNWSFATNSTGCRLVPEVHELFDFDERLFDSDLGDCVETSDARQFALRLTVIIEI</sequence>
<gene>
    <name evidence="2" type="ordered locus">MTR_2g084400</name>
</gene>
<reference evidence="2 4" key="2">
    <citation type="journal article" date="2014" name="BMC Genomics">
        <title>An improved genome release (version Mt4.0) for the model legume Medicago truncatula.</title>
        <authorList>
            <person name="Tang H."/>
            <person name="Krishnakumar V."/>
            <person name="Bidwell S."/>
            <person name="Rosen B."/>
            <person name="Chan A."/>
            <person name="Zhou S."/>
            <person name="Gentzbittel L."/>
            <person name="Childs K.L."/>
            <person name="Yandell M."/>
            <person name="Gundlach H."/>
            <person name="Mayer K.F."/>
            <person name="Schwartz D.C."/>
            <person name="Town C.D."/>
        </authorList>
    </citation>
    <scope>GENOME REANNOTATION</scope>
    <source>
        <strain evidence="2">A17</strain>
        <strain evidence="3 4">cv. Jemalong A17</strain>
    </source>
</reference>
<evidence type="ECO:0000313" key="4">
    <source>
        <dbReference type="Proteomes" id="UP000002051"/>
    </source>
</evidence>
<dbReference type="EMBL" id="CM001218">
    <property type="protein sequence ID" value="KEH38889.1"/>
    <property type="molecule type" value="Genomic_DNA"/>
</dbReference>
<protein>
    <submittedName>
        <fullName evidence="2 3">Uncharacterized protein</fullName>
    </submittedName>
</protein>
<organism evidence="2 4">
    <name type="scientific">Medicago truncatula</name>
    <name type="common">Barrel medic</name>
    <name type="synonym">Medicago tribuloides</name>
    <dbReference type="NCBI Taxonomy" id="3880"/>
    <lineage>
        <taxon>Eukaryota</taxon>
        <taxon>Viridiplantae</taxon>
        <taxon>Streptophyta</taxon>
        <taxon>Embryophyta</taxon>
        <taxon>Tracheophyta</taxon>
        <taxon>Spermatophyta</taxon>
        <taxon>Magnoliopsida</taxon>
        <taxon>eudicotyledons</taxon>
        <taxon>Gunneridae</taxon>
        <taxon>Pentapetalae</taxon>
        <taxon>rosids</taxon>
        <taxon>fabids</taxon>
        <taxon>Fabales</taxon>
        <taxon>Fabaceae</taxon>
        <taxon>Papilionoideae</taxon>
        <taxon>50 kb inversion clade</taxon>
        <taxon>NPAAA clade</taxon>
        <taxon>Hologalegina</taxon>
        <taxon>IRL clade</taxon>
        <taxon>Trifolieae</taxon>
        <taxon>Medicago</taxon>
    </lineage>
</organism>
<reference evidence="2 4" key="1">
    <citation type="journal article" date="2011" name="Nature">
        <title>The Medicago genome provides insight into the evolution of rhizobial symbioses.</title>
        <authorList>
            <person name="Young N.D."/>
            <person name="Debelle F."/>
            <person name="Oldroyd G.E."/>
            <person name="Geurts R."/>
            <person name="Cannon S.B."/>
            <person name="Udvardi M.K."/>
            <person name="Benedito V.A."/>
            <person name="Mayer K.F."/>
            <person name="Gouzy J."/>
            <person name="Schoof H."/>
            <person name="Van de Peer Y."/>
            <person name="Proost S."/>
            <person name="Cook D.R."/>
            <person name="Meyers B.C."/>
            <person name="Spannagl M."/>
            <person name="Cheung F."/>
            <person name="De Mita S."/>
            <person name="Krishnakumar V."/>
            <person name="Gundlach H."/>
            <person name="Zhou S."/>
            <person name="Mudge J."/>
            <person name="Bharti A.K."/>
            <person name="Murray J.D."/>
            <person name="Naoumkina M.A."/>
            <person name="Rosen B."/>
            <person name="Silverstein K.A."/>
            <person name="Tang H."/>
            <person name="Rombauts S."/>
            <person name="Zhao P.X."/>
            <person name="Zhou P."/>
            <person name="Barbe V."/>
            <person name="Bardou P."/>
            <person name="Bechner M."/>
            <person name="Bellec A."/>
            <person name="Berger A."/>
            <person name="Berges H."/>
            <person name="Bidwell S."/>
            <person name="Bisseling T."/>
            <person name="Choisne N."/>
            <person name="Couloux A."/>
            <person name="Denny R."/>
            <person name="Deshpande S."/>
            <person name="Dai X."/>
            <person name="Doyle J.J."/>
            <person name="Dudez A.M."/>
            <person name="Farmer A.D."/>
            <person name="Fouteau S."/>
            <person name="Franken C."/>
            <person name="Gibelin C."/>
            <person name="Gish J."/>
            <person name="Goldstein S."/>
            <person name="Gonzalez A.J."/>
            <person name="Green P.J."/>
            <person name="Hallab A."/>
            <person name="Hartog M."/>
            <person name="Hua A."/>
            <person name="Humphray S.J."/>
            <person name="Jeong D.H."/>
            <person name="Jing Y."/>
            <person name="Jocker A."/>
            <person name="Kenton S.M."/>
            <person name="Kim D.J."/>
            <person name="Klee K."/>
            <person name="Lai H."/>
            <person name="Lang C."/>
            <person name="Lin S."/>
            <person name="Macmil S.L."/>
            <person name="Magdelenat G."/>
            <person name="Matthews L."/>
            <person name="McCorrison J."/>
            <person name="Monaghan E.L."/>
            <person name="Mun J.H."/>
            <person name="Najar F.Z."/>
            <person name="Nicholson C."/>
            <person name="Noirot C."/>
            <person name="O'Bleness M."/>
            <person name="Paule C.R."/>
            <person name="Poulain J."/>
            <person name="Prion F."/>
            <person name="Qin B."/>
            <person name="Qu C."/>
            <person name="Retzel E.F."/>
            <person name="Riddle C."/>
            <person name="Sallet E."/>
            <person name="Samain S."/>
            <person name="Samson N."/>
            <person name="Sanders I."/>
            <person name="Saurat O."/>
            <person name="Scarpelli C."/>
            <person name="Schiex T."/>
            <person name="Segurens B."/>
            <person name="Severin A.J."/>
            <person name="Sherrier D.J."/>
            <person name="Shi R."/>
            <person name="Sims S."/>
            <person name="Singer S.R."/>
            <person name="Sinharoy S."/>
            <person name="Sterck L."/>
            <person name="Viollet A."/>
            <person name="Wang B.B."/>
            <person name="Wang K."/>
            <person name="Wang M."/>
            <person name="Wang X."/>
            <person name="Warfsmann J."/>
            <person name="Weissenbach J."/>
            <person name="White D.D."/>
            <person name="White J.D."/>
            <person name="Wiley G.B."/>
            <person name="Wincker P."/>
            <person name="Xing Y."/>
            <person name="Yang L."/>
            <person name="Yao Z."/>
            <person name="Ying F."/>
            <person name="Zhai J."/>
            <person name="Zhou L."/>
            <person name="Zuber A."/>
            <person name="Denarie J."/>
            <person name="Dixon R.A."/>
            <person name="May G.D."/>
            <person name="Schwartz D.C."/>
            <person name="Rogers J."/>
            <person name="Quetier F."/>
            <person name="Town C.D."/>
            <person name="Roe B.A."/>
        </authorList>
    </citation>
    <scope>NUCLEOTIDE SEQUENCE [LARGE SCALE GENOMIC DNA]</scope>
    <source>
        <strain evidence="2">A17</strain>
        <strain evidence="3 4">cv. Jemalong A17</strain>
    </source>
</reference>
<dbReference type="AlphaFoldDB" id="A0A072VA54"/>
<keyword evidence="4" id="KW-1185">Reference proteome</keyword>
<feature type="region of interest" description="Disordered" evidence="1">
    <location>
        <begin position="1"/>
        <end position="31"/>
    </location>
</feature>
<dbReference type="EnsemblPlants" id="KEH38889">
    <property type="protein sequence ID" value="KEH38889"/>
    <property type="gene ID" value="MTR_2g084400"/>
</dbReference>
<name>A0A072VA54_MEDTR</name>
<evidence type="ECO:0000256" key="1">
    <source>
        <dbReference type="SAM" id="MobiDB-lite"/>
    </source>
</evidence>